<dbReference type="Pfam" id="PF03929">
    <property type="entry name" value="PepSY_TM"/>
    <property type="match status" value="1"/>
</dbReference>
<dbReference type="AlphaFoldDB" id="A0A7W4J2B7"/>
<reference evidence="2 3" key="1">
    <citation type="submission" date="2020-04" db="EMBL/GenBank/DDBJ databases">
        <title>Description of novel Gluconacetobacter.</title>
        <authorList>
            <person name="Sombolestani A."/>
        </authorList>
    </citation>
    <scope>NUCLEOTIDE SEQUENCE [LARGE SCALE GENOMIC DNA]</scope>
    <source>
        <strain evidence="2 3">LMG 27724</strain>
    </source>
</reference>
<sequence length="398" mass="43238">MAARELRRMRAGNMTLRRGLFLAHRYAGLGIALFLMVAAVTGTLLTFRDRADAMLNPGLFRVSAGPVRPAPELVARVLADHPTWRVVRFALQPHSGEALRAVMVRTPDAAPDDVFIDPLDGGVVGTRSRQAGLDRAHAMQLMYDLHATLALGTAGRLFMGVAAVCWLALTVAGLVITLPRRRPLLAAWQPAWRLNRQMLARRPWPELHRVIGLWTIPFMIVMALTSVAMNFFDEAFAPVATFLSPPRAGSPFADDAPPPAIHAGPLLGYAAAEAIARTWAAHVHPDMLPIALTDDPARDLYGVSFTPGGTALYTGFGRITCHIDRHDGHIAWIDDPHLDGAGTLAIRALYPLHSGQVAGWPTMGCVLAIGIATGFMIVSGVLPWLRRQCRPARSDRRA</sequence>
<dbReference type="RefSeq" id="WP_182979912.1">
    <property type="nucleotide sequence ID" value="NZ_BAABGB010000023.1"/>
</dbReference>
<feature type="transmembrane region" description="Helical" evidence="1">
    <location>
        <begin position="211"/>
        <end position="232"/>
    </location>
</feature>
<dbReference type="EMBL" id="JABEQE010000014">
    <property type="protein sequence ID" value="MBB2173416.1"/>
    <property type="molecule type" value="Genomic_DNA"/>
</dbReference>
<proteinExistence type="predicted"/>
<dbReference type="Proteomes" id="UP000577891">
    <property type="component" value="Unassembled WGS sequence"/>
</dbReference>
<name>A0A7W4J2B7_9PROT</name>
<dbReference type="PANTHER" id="PTHR34219">
    <property type="entry name" value="IRON-REGULATED INNER MEMBRANE PROTEIN-RELATED"/>
    <property type="match status" value="1"/>
</dbReference>
<gene>
    <name evidence="2" type="ORF">HLH35_15030</name>
</gene>
<accession>A0A7W4J2B7</accession>
<evidence type="ECO:0000313" key="2">
    <source>
        <dbReference type="EMBL" id="MBB2173416.1"/>
    </source>
</evidence>
<protein>
    <submittedName>
        <fullName evidence="2">PepSY domain-containing protein</fullName>
    </submittedName>
</protein>
<evidence type="ECO:0000256" key="1">
    <source>
        <dbReference type="SAM" id="Phobius"/>
    </source>
</evidence>
<feature type="transmembrane region" description="Helical" evidence="1">
    <location>
        <begin position="26"/>
        <end position="47"/>
    </location>
</feature>
<dbReference type="InterPro" id="IPR005625">
    <property type="entry name" value="PepSY-ass_TM"/>
</dbReference>
<feature type="transmembrane region" description="Helical" evidence="1">
    <location>
        <begin position="360"/>
        <end position="385"/>
    </location>
</feature>
<organism evidence="2 3">
    <name type="scientific">Gluconacetobacter asukensis</name>
    <dbReference type="NCBI Taxonomy" id="1017181"/>
    <lineage>
        <taxon>Bacteria</taxon>
        <taxon>Pseudomonadati</taxon>
        <taxon>Pseudomonadota</taxon>
        <taxon>Alphaproteobacteria</taxon>
        <taxon>Acetobacterales</taxon>
        <taxon>Acetobacteraceae</taxon>
        <taxon>Gluconacetobacter</taxon>
    </lineage>
</organism>
<keyword evidence="1" id="KW-1133">Transmembrane helix</keyword>
<keyword evidence="1" id="KW-0472">Membrane</keyword>
<keyword evidence="1" id="KW-0812">Transmembrane</keyword>
<feature type="transmembrane region" description="Helical" evidence="1">
    <location>
        <begin position="157"/>
        <end position="178"/>
    </location>
</feature>
<comment type="caution">
    <text evidence="2">The sequence shown here is derived from an EMBL/GenBank/DDBJ whole genome shotgun (WGS) entry which is preliminary data.</text>
</comment>
<keyword evidence="3" id="KW-1185">Reference proteome</keyword>
<dbReference type="PANTHER" id="PTHR34219:SF5">
    <property type="entry name" value="BLR4505 PROTEIN"/>
    <property type="match status" value="1"/>
</dbReference>
<evidence type="ECO:0000313" key="3">
    <source>
        <dbReference type="Proteomes" id="UP000577891"/>
    </source>
</evidence>